<dbReference type="Pfam" id="PF17979">
    <property type="entry name" value="zf-CRD"/>
    <property type="match status" value="1"/>
</dbReference>
<evidence type="ECO:0000256" key="7">
    <source>
        <dbReference type="ARBA" id="ARBA00023242"/>
    </source>
</evidence>
<gene>
    <name evidence="12" type="ORF">INT47_013165</name>
</gene>
<comment type="caution">
    <text evidence="12">The sequence shown here is derived from an EMBL/GenBank/DDBJ whole genome shotgun (WGS) entry which is preliminary data.</text>
</comment>
<dbReference type="GO" id="GO:0016567">
    <property type="term" value="P:protein ubiquitination"/>
    <property type="evidence" value="ECO:0007669"/>
    <property type="project" value="TreeGrafter"/>
</dbReference>
<keyword evidence="4" id="KW-0863">Zinc-finger</keyword>
<evidence type="ECO:0000256" key="4">
    <source>
        <dbReference type="ARBA" id="ARBA00022771"/>
    </source>
</evidence>
<dbReference type="OrthoDB" id="1305878at2759"/>
<dbReference type="InterPro" id="IPR040909">
    <property type="entry name" value="CHFR_Znf-CRD"/>
</dbReference>
<comment type="subcellular location">
    <subcellularLocation>
        <location evidence="1">Nucleus</location>
        <location evidence="1">PML body</location>
    </subcellularLocation>
</comment>
<feature type="region of interest" description="Disordered" evidence="9">
    <location>
        <begin position="83"/>
        <end position="116"/>
    </location>
</feature>
<evidence type="ECO:0000259" key="10">
    <source>
        <dbReference type="Pfam" id="PF13445"/>
    </source>
</evidence>
<evidence type="ECO:0000256" key="5">
    <source>
        <dbReference type="ARBA" id="ARBA00022786"/>
    </source>
</evidence>
<accession>A0A8H7UUF0</accession>
<evidence type="ECO:0000256" key="2">
    <source>
        <dbReference type="ARBA" id="ARBA00022679"/>
    </source>
</evidence>
<proteinExistence type="predicted"/>
<evidence type="ECO:0000313" key="13">
    <source>
        <dbReference type="Proteomes" id="UP000603453"/>
    </source>
</evidence>
<dbReference type="Proteomes" id="UP000603453">
    <property type="component" value="Unassembled WGS sequence"/>
</dbReference>
<dbReference type="EMBL" id="JAEPRD010000102">
    <property type="protein sequence ID" value="KAG2198981.1"/>
    <property type="molecule type" value="Genomic_DNA"/>
</dbReference>
<dbReference type="Pfam" id="PF13445">
    <property type="entry name" value="zf-RING_UBOX"/>
    <property type="match status" value="1"/>
</dbReference>
<dbReference type="Gene3D" id="3.30.40.10">
    <property type="entry name" value="Zinc/RING finger domain, C3HC4 (zinc finger)"/>
    <property type="match status" value="1"/>
</dbReference>
<dbReference type="GO" id="GO:0004842">
    <property type="term" value="F:ubiquitin-protein transferase activity"/>
    <property type="evidence" value="ECO:0007669"/>
    <property type="project" value="TreeGrafter"/>
</dbReference>
<evidence type="ECO:0000259" key="11">
    <source>
        <dbReference type="Pfam" id="PF17979"/>
    </source>
</evidence>
<evidence type="ECO:0000256" key="1">
    <source>
        <dbReference type="ARBA" id="ARBA00004322"/>
    </source>
</evidence>
<evidence type="ECO:0000256" key="3">
    <source>
        <dbReference type="ARBA" id="ARBA00022723"/>
    </source>
</evidence>
<dbReference type="GO" id="GO:0006511">
    <property type="term" value="P:ubiquitin-dependent protein catabolic process"/>
    <property type="evidence" value="ECO:0007669"/>
    <property type="project" value="TreeGrafter"/>
</dbReference>
<dbReference type="GO" id="GO:0005634">
    <property type="term" value="C:nucleus"/>
    <property type="evidence" value="ECO:0007669"/>
    <property type="project" value="TreeGrafter"/>
</dbReference>
<evidence type="ECO:0000313" key="12">
    <source>
        <dbReference type="EMBL" id="KAG2198981.1"/>
    </source>
</evidence>
<feature type="compositionally biased region" description="Polar residues" evidence="9">
    <location>
        <begin position="83"/>
        <end position="92"/>
    </location>
</feature>
<dbReference type="InterPro" id="IPR017907">
    <property type="entry name" value="Znf_RING_CS"/>
</dbReference>
<keyword evidence="7" id="KW-0539">Nucleus</keyword>
<name>A0A8H7UUF0_9FUNG</name>
<dbReference type="PANTHER" id="PTHR16079">
    <property type="entry name" value="UBIQUITIN LIGASE PROTEIN CHFR"/>
    <property type="match status" value="1"/>
</dbReference>
<dbReference type="PROSITE" id="PS00518">
    <property type="entry name" value="ZF_RING_1"/>
    <property type="match status" value="1"/>
</dbReference>
<dbReference type="InterPro" id="IPR027370">
    <property type="entry name" value="Znf-RING_euk"/>
</dbReference>
<feature type="compositionally biased region" description="Low complexity" evidence="9">
    <location>
        <begin position="97"/>
        <end position="110"/>
    </location>
</feature>
<keyword evidence="3" id="KW-0479">Metal-binding</keyword>
<keyword evidence="13" id="KW-1185">Reference proteome</keyword>
<organism evidence="12 13">
    <name type="scientific">Mucor saturninus</name>
    <dbReference type="NCBI Taxonomy" id="64648"/>
    <lineage>
        <taxon>Eukaryota</taxon>
        <taxon>Fungi</taxon>
        <taxon>Fungi incertae sedis</taxon>
        <taxon>Mucoromycota</taxon>
        <taxon>Mucoromycotina</taxon>
        <taxon>Mucoromycetes</taxon>
        <taxon>Mucorales</taxon>
        <taxon>Mucorineae</taxon>
        <taxon>Mucoraceae</taxon>
        <taxon>Mucor</taxon>
    </lineage>
</organism>
<feature type="domain" description="E3 ubiquitin-protein ligase CHFR cysteine rich" evidence="11">
    <location>
        <begin position="145"/>
        <end position="258"/>
    </location>
</feature>
<dbReference type="AlphaFoldDB" id="A0A8H7UUF0"/>
<keyword evidence="6" id="KW-0862">Zinc</keyword>
<dbReference type="InterPro" id="IPR013083">
    <property type="entry name" value="Znf_RING/FYVE/PHD"/>
</dbReference>
<evidence type="ECO:0000256" key="8">
    <source>
        <dbReference type="ARBA" id="ARBA00023306"/>
    </source>
</evidence>
<protein>
    <recommendedName>
        <fullName evidence="14">RING-type domain-containing protein</fullName>
    </recommendedName>
</protein>
<reference evidence="12" key="1">
    <citation type="submission" date="2020-12" db="EMBL/GenBank/DDBJ databases">
        <title>Metabolic potential, ecology and presence of endohyphal bacteria is reflected in genomic diversity of Mucoromycotina.</title>
        <authorList>
            <person name="Muszewska A."/>
            <person name="Okrasinska A."/>
            <person name="Steczkiewicz K."/>
            <person name="Drgas O."/>
            <person name="Orlowska M."/>
            <person name="Perlinska-Lenart U."/>
            <person name="Aleksandrzak-Piekarczyk T."/>
            <person name="Szatraj K."/>
            <person name="Zielenkiewicz U."/>
            <person name="Pilsyk S."/>
            <person name="Malc E."/>
            <person name="Mieczkowski P."/>
            <person name="Kruszewska J.S."/>
            <person name="Biernat P."/>
            <person name="Pawlowska J."/>
        </authorList>
    </citation>
    <scope>NUCLEOTIDE SEQUENCE</scope>
    <source>
        <strain evidence="12">WA0000017839</strain>
    </source>
</reference>
<keyword evidence="2" id="KW-0808">Transferase</keyword>
<sequence length="393" mass="44357">MKSQVNLIVNSLKDELTSLCQDVFEKPQALLPCLHTFCLECVSSIPRATVSRYTTNYALQNIIDIFKKAEDYSLEELLDRSTSSTPTRTIESLNIDGPSGESSSSSSPPEITNTKKPCRSCRPINGTGYICDVPITDTLQNGFGHIFCGYCSEYLPARGPGGNEPALNQCCSFCGVVACDKYWVCKNRGKEAKLYILSEISAVEEYIKDVEVIDTLADGHLNHSEIRLLKDYLDRSRLTWNEAWATCLSDFNDNHYTTAIARRLTPLAQQLYNTRRLVNFGNSSTVTDVDEEDDQYYDRMGEDGILPSEHLHACYGCAVTVVNGQFYGFWKEVVENGLQRDLREKCPHGTFCESQWRTEGHAERLSHIETEGTGLTVYRNSSEFYEIYDDFND</sequence>
<dbReference type="GO" id="GO:0008270">
    <property type="term" value="F:zinc ion binding"/>
    <property type="evidence" value="ECO:0007669"/>
    <property type="project" value="UniProtKB-KW"/>
</dbReference>
<evidence type="ECO:0008006" key="14">
    <source>
        <dbReference type="Google" id="ProtNLM"/>
    </source>
</evidence>
<evidence type="ECO:0000256" key="9">
    <source>
        <dbReference type="SAM" id="MobiDB-lite"/>
    </source>
</evidence>
<feature type="domain" description="Zinc finger RING-type eukaryotic" evidence="10">
    <location>
        <begin position="19"/>
        <end position="42"/>
    </location>
</feature>
<dbReference type="SUPFAM" id="SSF57850">
    <property type="entry name" value="RING/U-box"/>
    <property type="match status" value="1"/>
</dbReference>
<dbReference type="PANTHER" id="PTHR16079:SF4">
    <property type="entry name" value="E3 UBIQUITIN-PROTEIN LIGASE CHFR"/>
    <property type="match status" value="1"/>
</dbReference>
<dbReference type="Gene3D" id="3.30.40.140">
    <property type="match status" value="1"/>
</dbReference>
<keyword evidence="8" id="KW-0131">Cell cycle</keyword>
<evidence type="ECO:0000256" key="6">
    <source>
        <dbReference type="ARBA" id="ARBA00022833"/>
    </source>
</evidence>
<dbReference type="InterPro" id="IPR052256">
    <property type="entry name" value="E3_ubiquitin-ligase_CHFR"/>
</dbReference>
<keyword evidence="5" id="KW-0833">Ubl conjugation pathway</keyword>